<accession>A0A2H0LQW9</accession>
<dbReference type="EMBL" id="PCVY01000031">
    <property type="protein sequence ID" value="PIQ86778.1"/>
    <property type="molecule type" value="Genomic_DNA"/>
</dbReference>
<evidence type="ECO:0000313" key="3">
    <source>
        <dbReference type="Proteomes" id="UP000230859"/>
    </source>
</evidence>
<evidence type="ECO:0000313" key="2">
    <source>
        <dbReference type="EMBL" id="PIQ86778.1"/>
    </source>
</evidence>
<dbReference type="AlphaFoldDB" id="A0A2H0LQW9"/>
<evidence type="ECO:0000256" key="1">
    <source>
        <dbReference type="SAM" id="MobiDB-lite"/>
    </source>
</evidence>
<reference evidence="2 3" key="1">
    <citation type="submission" date="2017-09" db="EMBL/GenBank/DDBJ databases">
        <title>Depth-based differentiation of microbial function through sediment-hosted aquifers and enrichment of novel symbionts in the deep terrestrial subsurface.</title>
        <authorList>
            <person name="Probst A.J."/>
            <person name="Ladd B."/>
            <person name="Jarett J.K."/>
            <person name="Geller-Mcgrath D.E."/>
            <person name="Sieber C.M."/>
            <person name="Emerson J.B."/>
            <person name="Anantharaman K."/>
            <person name="Thomas B.C."/>
            <person name="Malmstrom R."/>
            <person name="Stieglmeier M."/>
            <person name="Klingl A."/>
            <person name="Woyke T."/>
            <person name="Ryan C.M."/>
            <person name="Banfield J.F."/>
        </authorList>
    </citation>
    <scope>NUCLEOTIDE SEQUENCE [LARGE SCALE GENOMIC DNA]</scope>
    <source>
        <strain evidence="2">CG11_big_fil_rev_8_21_14_0_20_45_26</strain>
    </source>
</reference>
<protein>
    <submittedName>
        <fullName evidence="2">Uncharacterized protein</fullName>
    </submittedName>
</protein>
<dbReference type="Proteomes" id="UP000230859">
    <property type="component" value="Unassembled WGS sequence"/>
</dbReference>
<organism evidence="2 3">
    <name type="scientific">Candidatus Abzuiibacterium crystallinum</name>
    <dbReference type="NCBI Taxonomy" id="1974748"/>
    <lineage>
        <taxon>Bacteria</taxon>
        <taxon>Pseudomonadati</taxon>
        <taxon>Candidatus Omnitrophota</taxon>
        <taxon>Candidatus Abzuiibacterium</taxon>
    </lineage>
</organism>
<name>A0A2H0LQW9_9BACT</name>
<proteinExistence type="predicted"/>
<gene>
    <name evidence="2" type="ORF">COV74_03475</name>
</gene>
<comment type="caution">
    <text evidence="2">The sequence shown here is derived from an EMBL/GenBank/DDBJ whole genome shotgun (WGS) entry which is preliminary data.</text>
</comment>
<feature type="region of interest" description="Disordered" evidence="1">
    <location>
        <begin position="14"/>
        <end position="36"/>
    </location>
</feature>
<sequence length="84" mass="9903">MVSVSAWEQKREGWLGNSKSKQRSFSEPKETREEEAEDYAVFYVPVRCPRKACRSKNVKCYSSTPPVRYHVCRVCKTRFKSIEH</sequence>